<keyword evidence="1 4" id="KW-0238">DNA-binding</keyword>
<feature type="compositionally biased region" description="Pro residues" evidence="6">
    <location>
        <begin position="127"/>
        <end position="141"/>
    </location>
</feature>
<gene>
    <name evidence="8" type="ORF">SCP_0311880</name>
</gene>
<feature type="DNA-binding region" description="Homeobox" evidence="4">
    <location>
        <begin position="43"/>
        <end position="102"/>
    </location>
</feature>
<dbReference type="Proteomes" id="UP000287166">
    <property type="component" value="Unassembled WGS sequence"/>
</dbReference>
<dbReference type="InterPro" id="IPR001356">
    <property type="entry name" value="HD"/>
</dbReference>
<evidence type="ECO:0000313" key="8">
    <source>
        <dbReference type="EMBL" id="GBE81459.1"/>
    </source>
</evidence>
<feature type="region of interest" description="Disordered" evidence="6">
    <location>
        <begin position="442"/>
        <end position="627"/>
    </location>
</feature>
<dbReference type="SUPFAM" id="SSF46689">
    <property type="entry name" value="Homeodomain-like"/>
    <property type="match status" value="1"/>
</dbReference>
<evidence type="ECO:0000256" key="5">
    <source>
        <dbReference type="RuleBase" id="RU000682"/>
    </source>
</evidence>
<feature type="compositionally biased region" description="Low complexity" evidence="6">
    <location>
        <begin position="549"/>
        <end position="564"/>
    </location>
</feature>
<protein>
    <recommendedName>
        <fullName evidence="7">Homeobox domain-containing protein</fullName>
    </recommendedName>
</protein>
<feature type="domain" description="Homeobox" evidence="7">
    <location>
        <begin position="41"/>
        <end position="101"/>
    </location>
</feature>
<dbReference type="GO" id="GO:0005634">
    <property type="term" value="C:nucleus"/>
    <property type="evidence" value="ECO:0007669"/>
    <property type="project" value="UniProtKB-SubCell"/>
</dbReference>
<keyword evidence="3 4" id="KW-0539">Nucleus</keyword>
<dbReference type="AlphaFoldDB" id="A0A401GH10"/>
<accession>A0A401GH10</accession>
<evidence type="ECO:0000259" key="7">
    <source>
        <dbReference type="PROSITE" id="PS50071"/>
    </source>
</evidence>
<feature type="region of interest" description="Disordered" evidence="6">
    <location>
        <begin position="106"/>
        <end position="179"/>
    </location>
</feature>
<comment type="caution">
    <text evidence="8">The sequence shown here is derived from an EMBL/GenBank/DDBJ whole genome shotgun (WGS) entry which is preliminary data.</text>
</comment>
<feature type="compositionally biased region" description="Low complexity" evidence="6">
    <location>
        <begin position="502"/>
        <end position="524"/>
    </location>
</feature>
<comment type="subcellular location">
    <subcellularLocation>
        <location evidence="4 5">Nucleus</location>
    </subcellularLocation>
</comment>
<feature type="compositionally biased region" description="Low complexity" evidence="6">
    <location>
        <begin position="609"/>
        <end position="618"/>
    </location>
</feature>
<dbReference type="SMART" id="SM00389">
    <property type="entry name" value="HOX"/>
    <property type="match status" value="1"/>
</dbReference>
<dbReference type="InterPro" id="IPR009057">
    <property type="entry name" value="Homeodomain-like_sf"/>
</dbReference>
<dbReference type="PROSITE" id="PS50071">
    <property type="entry name" value="HOMEOBOX_2"/>
    <property type="match status" value="1"/>
</dbReference>
<dbReference type="OrthoDB" id="6159439at2759"/>
<dbReference type="GeneID" id="38778376"/>
<dbReference type="Pfam" id="PF00046">
    <property type="entry name" value="Homeodomain"/>
    <property type="match status" value="1"/>
</dbReference>
<dbReference type="InterPro" id="IPR051000">
    <property type="entry name" value="Homeobox_DNA-bind_prot"/>
</dbReference>
<evidence type="ECO:0000256" key="3">
    <source>
        <dbReference type="ARBA" id="ARBA00023242"/>
    </source>
</evidence>
<evidence type="ECO:0000256" key="6">
    <source>
        <dbReference type="SAM" id="MobiDB-lite"/>
    </source>
</evidence>
<proteinExistence type="predicted"/>
<evidence type="ECO:0000256" key="1">
    <source>
        <dbReference type="ARBA" id="ARBA00023125"/>
    </source>
</evidence>
<dbReference type="PANTHER" id="PTHR24324:SF9">
    <property type="entry name" value="HOMEOBOX DOMAIN-CONTAINING PROTEIN"/>
    <property type="match status" value="1"/>
</dbReference>
<dbReference type="EMBL" id="BFAD01000003">
    <property type="protein sequence ID" value="GBE81459.1"/>
    <property type="molecule type" value="Genomic_DNA"/>
</dbReference>
<dbReference type="GO" id="GO:0000978">
    <property type="term" value="F:RNA polymerase II cis-regulatory region sequence-specific DNA binding"/>
    <property type="evidence" value="ECO:0007669"/>
    <property type="project" value="TreeGrafter"/>
</dbReference>
<organism evidence="8 9">
    <name type="scientific">Sparassis crispa</name>
    <dbReference type="NCBI Taxonomy" id="139825"/>
    <lineage>
        <taxon>Eukaryota</taxon>
        <taxon>Fungi</taxon>
        <taxon>Dikarya</taxon>
        <taxon>Basidiomycota</taxon>
        <taxon>Agaricomycotina</taxon>
        <taxon>Agaricomycetes</taxon>
        <taxon>Polyporales</taxon>
        <taxon>Sparassidaceae</taxon>
        <taxon>Sparassis</taxon>
    </lineage>
</organism>
<dbReference type="GO" id="GO:0030154">
    <property type="term" value="P:cell differentiation"/>
    <property type="evidence" value="ECO:0007669"/>
    <property type="project" value="TreeGrafter"/>
</dbReference>
<dbReference type="Gene3D" id="1.10.10.60">
    <property type="entry name" value="Homeodomain-like"/>
    <property type="match status" value="1"/>
</dbReference>
<evidence type="ECO:0000256" key="4">
    <source>
        <dbReference type="PROSITE-ProRule" id="PRU00108"/>
    </source>
</evidence>
<feature type="compositionally biased region" description="Low complexity" evidence="6">
    <location>
        <begin position="154"/>
        <end position="171"/>
    </location>
</feature>
<dbReference type="RefSeq" id="XP_027612372.1">
    <property type="nucleotide sequence ID" value="XM_027756571.1"/>
</dbReference>
<dbReference type="InParanoid" id="A0A401GH10"/>
<keyword evidence="9" id="KW-1185">Reference proteome</keyword>
<evidence type="ECO:0000256" key="2">
    <source>
        <dbReference type="ARBA" id="ARBA00023155"/>
    </source>
</evidence>
<dbReference type="PROSITE" id="PS00027">
    <property type="entry name" value="HOMEOBOX_1"/>
    <property type="match status" value="1"/>
</dbReference>
<dbReference type="STRING" id="139825.A0A401GH10"/>
<keyword evidence="2 4" id="KW-0371">Homeobox</keyword>
<dbReference type="GO" id="GO:0000981">
    <property type="term" value="F:DNA-binding transcription factor activity, RNA polymerase II-specific"/>
    <property type="evidence" value="ECO:0007669"/>
    <property type="project" value="InterPro"/>
</dbReference>
<sequence length="763" mass="82047">MLPQLYHVSQAEPSTTCVPSLIPPGMDAAHVDMRTFCPYTPNERKHRKRTSRQQLRVLEDVYKRDTKPNAVLRKKLAVELGMTPRSVQVWFQNRRAKMKNIAKKLQAEKEGDQEDAQSGSEHELEPEPPAGQRPSMSPSPVPQSTLPLPEVGCAPPASQPQSASIASTSTSNLPASDVYPNTRIEPAPVAPLPIYPIPPFPNAPMRTFSTGSSSSTGSFLTVPDAHLLSLRRPSLPTYHIHNAPKYHQPPHPHSAQASLFAIPPYPSSTHPNPLPFVQPTAIYANHNPRPQRLPDASNARRLTADPHTLQHAHRLSSHPYAHVIAQRNAEMHPPLQRHHSLAGPEARPEALGARGLALRMYAPARDVGPLLPGPLPAPDFSFGAPLPCEPAPQAPAMARSTSHPQLHQVHQAQVPYASGAAGQPIDSKRFWDEGYGTSDTYPNANPFAYRPPSFRPSARPGPRFGSLASVGDSDESADLLFSDGSGGGRPWSGSASGDAAGVEEGSSSRRGSMGSFGASASGVSREGDGRRGSVASTHFVQRFSDLDVNNPNSNPSSQASSRRPSYAHLPHIPPSSTGSYSSSTLPGDGGSAPRPISRRQSSSLAYALRPSTSNNSNRRNSRGEYYPNTDLDTVIRMLDEYKPANGAQFYPSSDPFDLPLSTEGPIPPSSSHHPYMSVEALPVDTQDLGFEPVSLYPFISEMGRVGVRHGTVSTSREGVAYGGQPPSSRTGAIELQRMCVPADPTLEALQSVGTANAHTLQYP</sequence>
<name>A0A401GH10_9APHY</name>
<reference evidence="8 9" key="1">
    <citation type="journal article" date="2018" name="Sci. Rep.">
        <title>Genome sequence of the cauliflower mushroom Sparassis crispa (Hanabiratake) and its association with beneficial usage.</title>
        <authorList>
            <person name="Kiyama R."/>
            <person name="Furutani Y."/>
            <person name="Kawaguchi K."/>
            <person name="Nakanishi T."/>
        </authorList>
    </citation>
    <scope>NUCLEOTIDE SEQUENCE [LARGE SCALE GENOMIC DNA]</scope>
</reference>
<feature type="compositionally biased region" description="Low complexity" evidence="6">
    <location>
        <begin position="575"/>
        <end position="584"/>
    </location>
</feature>
<dbReference type="InterPro" id="IPR017970">
    <property type="entry name" value="Homeobox_CS"/>
</dbReference>
<dbReference type="CDD" id="cd00086">
    <property type="entry name" value="homeodomain"/>
    <property type="match status" value="1"/>
</dbReference>
<evidence type="ECO:0000313" key="9">
    <source>
        <dbReference type="Proteomes" id="UP000287166"/>
    </source>
</evidence>
<dbReference type="PANTHER" id="PTHR24324">
    <property type="entry name" value="HOMEOBOX PROTEIN HHEX"/>
    <property type="match status" value="1"/>
</dbReference>